<evidence type="ECO:0000256" key="7">
    <source>
        <dbReference type="ARBA" id="ARBA00023136"/>
    </source>
</evidence>
<dbReference type="OrthoDB" id="272987at2759"/>
<comment type="subunit">
    <text evidence="10">Component of the conserved oligomeric Golgi complex.</text>
</comment>
<feature type="compositionally biased region" description="Acidic residues" evidence="11">
    <location>
        <begin position="672"/>
        <end position="682"/>
    </location>
</feature>
<evidence type="ECO:0000256" key="1">
    <source>
        <dbReference type="ARBA" id="ARBA00004395"/>
    </source>
</evidence>
<dbReference type="Proteomes" id="UP000800092">
    <property type="component" value="Unassembled WGS sequence"/>
</dbReference>
<organism evidence="14 15">
    <name type="scientific">Viridothelium virens</name>
    <name type="common">Speckled blister lichen</name>
    <name type="synonym">Trypethelium virens</name>
    <dbReference type="NCBI Taxonomy" id="1048519"/>
    <lineage>
        <taxon>Eukaryota</taxon>
        <taxon>Fungi</taxon>
        <taxon>Dikarya</taxon>
        <taxon>Ascomycota</taxon>
        <taxon>Pezizomycotina</taxon>
        <taxon>Dothideomycetes</taxon>
        <taxon>Dothideomycetes incertae sedis</taxon>
        <taxon>Trypetheliales</taxon>
        <taxon>Trypetheliaceae</taxon>
        <taxon>Viridothelium</taxon>
    </lineage>
</organism>
<feature type="compositionally biased region" description="Polar residues" evidence="11">
    <location>
        <begin position="20"/>
        <end position="34"/>
    </location>
</feature>
<comment type="subcellular location">
    <subcellularLocation>
        <location evidence="1 10">Golgi apparatus membrane</location>
        <topology evidence="1 10">Peripheral membrane protein</topology>
    </subcellularLocation>
</comment>
<proteinExistence type="inferred from homology"/>
<evidence type="ECO:0000313" key="14">
    <source>
        <dbReference type="EMBL" id="KAF2230396.1"/>
    </source>
</evidence>
<keyword evidence="4 10" id="KW-0813">Transport</keyword>
<dbReference type="PANTHER" id="PTHR21506:SF0">
    <property type="entry name" value="CONSERVED OLIGOMERIC GOLGI COMPLEX SUBUNIT 6"/>
    <property type="match status" value="1"/>
</dbReference>
<reference evidence="14" key="1">
    <citation type="journal article" date="2020" name="Stud. Mycol.">
        <title>101 Dothideomycetes genomes: a test case for predicting lifestyles and emergence of pathogens.</title>
        <authorList>
            <person name="Haridas S."/>
            <person name="Albert R."/>
            <person name="Binder M."/>
            <person name="Bloem J."/>
            <person name="Labutti K."/>
            <person name="Salamov A."/>
            <person name="Andreopoulos B."/>
            <person name="Baker S."/>
            <person name="Barry K."/>
            <person name="Bills G."/>
            <person name="Bluhm B."/>
            <person name="Cannon C."/>
            <person name="Castanera R."/>
            <person name="Culley D."/>
            <person name="Daum C."/>
            <person name="Ezra D."/>
            <person name="Gonzalez J."/>
            <person name="Henrissat B."/>
            <person name="Kuo A."/>
            <person name="Liang C."/>
            <person name="Lipzen A."/>
            <person name="Lutzoni F."/>
            <person name="Magnuson J."/>
            <person name="Mondo S."/>
            <person name="Nolan M."/>
            <person name="Ohm R."/>
            <person name="Pangilinan J."/>
            <person name="Park H.-J."/>
            <person name="Ramirez L."/>
            <person name="Alfaro M."/>
            <person name="Sun H."/>
            <person name="Tritt A."/>
            <person name="Yoshinaga Y."/>
            <person name="Zwiers L.-H."/>
            <person name="Turgeon B."/>
            <person name="Goodwin S."/>
            <person name="Spatafora J."/>
            <person name="Crous P."/>
            <person name="Grigoriev I."/>
        </authorList>
    </citation>
    <scope>NUCLEOTIDE SEQUENCE</scope>
    <source>
        <strain evidence="14">Tuck. ex Michener</strain>
    </source>
</reference>
<keyword evidence="5 10" id="KW-0653">Protein transport</keyword>
<dbReference type="SMART" id="SM01087">
    <property type="entry name" value="COG6"/>
    <property type="match status" value="1"/>
</dbReference>
<evidence type="ECO:0000256" key="4">
    <source>
        <dbReference type="ARBA" id="ARBA00022448"/>
    </source>
</evidence>
<dbReference type="GO" id="GO:0006891">
    <property type="term" value="P:intra-Golgi vesicle-mediated transport"/>
    <property type="evidence" value="ECO:0007669"/>
    <property type="project" value="UniProtKB-UniRule"/>
</dbReference>
<protein>
    <recommendedName>
        <fullName evidence="3 10">Conserved oligomeric Golgi complex subunit 6</fullName>
        <shortName evidence="10">COG complex subunit 6</shortName>
    </recommendedName>
    <alternativeName>
        <fullName evidence="8 10">Component of oligomeric Golgi complex 6</fullName>
    </alternativeName>
</protein>
<comment type="function">
    <text evidence="9">Acts as a component of the peripheral membrane COG complex that is involved in intra-Golgi protein trafficking. COG is located at the cis-Golgi, and regulates tethering of retrograde intra-Golgi vesicles and possibly a number of other membrane trafficking events.</text>
</comment>
<evidence type="ECO:0000313" key="15">
    <source>
        <dbReference type="Proteomes" id="UP000800092"/>
    </source>
</evidence>
<feature type="domain" description="Conserved oligomeric complex COG6 N-terminal" evidence="12">
    <location>
        <begin position="63"/>
        <end position="176"/>
    </location>
</feature>
<evidence type="ECO:0000256" key="2">
    <source>
        <dbReference type="ARBA" id="ARBA00011023"/>
    </source>
</evidence>
<keyword evidence="6 10" id="KW-0333">Golgi apparatus</keyword>
<evidence type="ECO:0000256" key="11">
    <source>
        <dbReference type="SAM" id="MobiDB-lite"/>
    </source>
</evidence>
<comment type="similarity">
    <text evidence="2 10">Belongs to the COG6 family.</text>
</comment>
<keyword evidence="15" id="KW-1185">Reference proteome</keyword>
<evidence type="ECO:0000256" key="9">
    <source>
        <dbReference type="ARBA" id="ARBA00043873"/>
    </source>
</evidence>
<dbReference type="PANTHER" id="PTHR21506">
    <property type="entry name" value="COMPONENT OF OLIGOMERIC GOLGI COMPLEX 6"/>
    <property type="match status" value="1"/>
</dbReference>
<dbReference type="InterPro" id="IPR048368">
    <property type="entry name" value="COG6_N"/>
</dbReference>
<dbReference type="GO" id="GO:0017119">
    <property type="term" value="C:Golgi transport complex"/>
    <property type="evidence" value="ECO:0007669"/>
    <property type="project" value="UniProtKB-UniRule"/>
</dbReference>
<dbReference type="InterPro" id="IPR010490">
    <property type="entry name" value="COG6"/>
</dbReference>
<name>A0A6A6GX69_VIRVR</name>
<gene>
    <name evidence="14" type="ORF">EV356DRAFT_570392</name>
</gene>
<dbReference type="Pfam" id="PF06419">
    <property type="entry name" value="COG6_N"/>
    <property type="match status" value="1"/>
</dbReference>
<evidence type="ECO:0000256" key="10">
    <source>
        <dbReference type="RuleBase" id="RU365075"/>
    </source>
</evidence>
<evidence type="ECO:0000256" key="3">
    <source>
        <dbReference type="ARBA" id="ARBA00020973"/>
    </source>
</evidence>
<dbReference type="Pfam" id="PF20653">
    <property type="entry name" value="COG6_C"/>
    <property type="match status" value="1"/>
</dbReference>
<evidence type="ECO:0000256" key="5">
    <source>
        <dbReference type="ARBA" id="ARBA00022927"/>
    </source>
</evidence>
<feature type="region of interest" description="Disordered" evidence="11">
    <location>
        <begin position="14"/>
        <end position="36"/>
    </location>
</feature>
<dbReference type="AlphaFoldDB" id="A0A6A6GX69"/>
<sequence length="703" mass="78283">MSLEHAIDRDLMESPDFSGLASTQGSQANRQQGKSGAALSNRITSVLAGSYADLEIRDALETLDQRGLINNAETRRQLRLDVQRELIQCNGEVVQDFGKVADQLKRIGAAVENLNKCCAQMRASIAAASQETAPVLEEANTLTQQKTQVETKQHLLKAFNAHFHLSEDDLVTLTSTAEPVDDEFFRVLTRTKKIHEDCRVLLGTEDQRLGTQILEHSGKQLNAGFQKLHRWLQREFKMVDLENPQISSSLRRALRVLAERPSLFENCLDSFADARENSLSDAFYSAITGYSSDPDFKAMTKPIELFAHEPLRYVGDMLAWAHSATVSEREALEVLFISQGDEITKGIQTGIESEPWSHENDEEAIFDGRKALNQIVNRAFSGVARQIRQRIQQVIQSHEDPVLQYELSSLAIFYSGTFEKLVGGEAVMIETLEALSEAALSQFRANMRDHVLAAQNDPAPVSSDLSPPDFLDDALDRLRALMKSYDTSFASASKNTTGLQVVFSEALDPFLVVCESHSEGLDEPEKHIFAINCSSVTKAVLSYHRFASDRLGELDETMHDHVTKLIESQHRYFLEKSGVLQLVEILESVSDEPEDLKRIPELGSFKPEPLMATSQQLDDFLPSALMDATQNIGLLRDTKMAQNITEEAAARFCEDFEMVESKILAADDLADGIDQEGSGGEEENPKLRDLFPRTSAEISVLLS</sequence>
<dbReference type="EMBL" id="ML991842">
    <property type="protein sequence ID" value="KAF2230396.1"/>
    <property type="molecule type" value="Genomic_DNA"/>
</dbReference>
<feature type="region of interest" description="Disordered" evidence="11">
    <location>
        <begin position="672"/>
        <end position="691"/>
    </location>
</feature>
<evidence type="ECO:0000259" key="12">
    <source>
        <dbReference type="Pfam" id="PF06419"/>
    </source>
</evidence>
<feature type="domain" description="Conserved Oligomeric Golgi complex subunit 6 C-terminal" evidence="13">
    <location>
        <begin position="207"/>
        <end position="702"/>
    </location>
</feature>
<keyword evidence="7 10" id="KW-0472">Membrane</keyword>
<evidence type="ECO:0000256" key="8">
    <source>
        <dbReference type="ARBA" id="ARBA00031348"/>
    </source>
</evidence>
<evidence type="ECO:0000256" key="6">
    <source>
        <dbReference type="ARBA" id="ARBA00023034"/>
    </source>
</evidence>
<dbReference type="InterPro" id="IPR048369">
    <property type="entry name" value="COG6_C"/>
</dbReference>
<evidence type="ECO:0000259" key="13">
    <source>
        <dbReference type="Pfam" id="PF20653"/>
    </source>
</evidence>
<dbReference type="GO" id="GO:0000139">
    <property type="term" value="C:Golgi membrane"/>
    <property type="evidence" value="ECO:0007669"/>
    <property type="project" value="UniProtKB-SubCell"/>
</dbReference>
<accession>A0A6A6GX69</accession>
<dbReference type="GO" id="GO:0015031">
    <property type="term" value="P:protein transport"/>
    <property type="evidence" value="ECO:0007669"/>
    <property type="project" value="UniProtKB-KW"/>
</dbReference>
<comment type="function">
    <text evidence="10">Acts as component of the peripheral membrane COG complex that is involved in intra-Golgi protein trafficking. COG is located at the cis-Golgi, and regulates tethering of retrograde intra-Golgi vesicles and possibly a number of other membrane trafficking events.</text>
</comment>